<dbReference type="OrthoDB" id="5148387at2759"/>
<dbReference type="AlphaFoldDB" id="H0ELY3"/>
<keyword evidence="2" id="KW-1185">Reference proteome</keyword>
<name>H0ELY3_GLAL7</name>
<evidence type="ECO:0000313" key="1">
    <source>
        <dbReference type="EMBL" id="EHL00520.1"/>
    </source>
</evidence>
<proteinExistence type="predicted"/>
<dbReference type="Proteomes" id="UP000005446">
    <property type="component" value="Unassembled WGS sequence"/>
</dbReference>
<sequence>MGRKYEQAKLAIEEFLQTLDGDYADQEMLIEGLKGLQKTTRCNTYSSVITKSTIEKMSFLGEIVEVLGEGSAEAGAREGVEVAAKEGAEVGVAEGASSASQVIDEVIIDGAQGAGKEVEGGGAIQQEAQEAMEASQKEMKDVVEKLEKGEPGALEEANAIESSWKTKFKNVWAGAKTFGGFVGVELAKGALFTAGMKALELVFTKLTHPSVANVAGGPGAPATPVDDRRLKIIQVINKSGQILQEALDTWSKWQAAHYDNRDSYGTISAAGFDLSIFQILQNGISSLGDQRDKLVPLVSKAKQDNSLEAVKTLLTADIAYAKAVADLNSHISSNMKTMTDDGLPTRSTEVQAAYSTLVAASA</sequence>
<dbReference type="InParanoid" id="H0ELY3"/>
<protein>
    <submittedName>
        <fullName evidence="1">Uncharacterized protein</fullName>
    </submittedName>
</protein>
<dbReference type="EMBL" id="AGUE01000080">
    <property type="protein sequence ID" value="EHL00520.1"/>
    <property type="molecule type" value="Genomic_DNA"/>
</dbReference>
<reference evidence="1 2" key="1">
    <citation type="journal article" date="2012" name="Eukaryot. Cell">
        <title>Genome sequence of the fungus Glarea lozoyensis: the first genome sequence of a species from the Helotiaceae family.</title>
        <authorList>
            <person name="Youssar L."/>
            <person name="Gruening B.A."/>
            <person name="Erxleben A."/>
            <person name="Guenther S."/>
            <person name="Huettel W."/>
        </authorList>
    </citation>
    <scope>NUCLEOTIDE SEQUENCE [LARGE SCALE GENOMIC DNA]</scope>
    <source>
        <strain evidence="2">ATCC 74030 / MF5533</strain>
    </source>
</reference>
<comment type="caution">
    <text evidence="1">The sequence shown here is derived from an EMBL/GenBank/DDBJ whole genome shotgun (WGS) entry which is preliminary data.</text>
</comment>
<dbReference type="HOGENOM" id="CLU_765148_0_0_1"/>
<organism evidence="1 2">
    <name type="scientific">Glarea lozoyensis (strain ATCC 74030 / MF5533)</name>
    <dbReference type="NCBI Taxonomy" id="1104152"/>
    <lineage>
        <taxon>Eukaryota</taxon>
        <taxon>Fungi</taxon>
        <taxon>Dikarya</taxon>
        <taxon>Ascomycota</taxon>
        <taxon>Pezizomycotina</taxon>
        <taxon>Leotiomycetes</taxon>
        <taxon>Helotiales</taxon>
        <taxon>Helotiaceae</taxon>
        <taxon>Glarea</taxon>
    </lineage>
</organism>
<evidence type="ECO:0000313" key="2">
    <source>
        <dbReference type="Proteomes" id="UP000005446"/>
    </source>
</evidence>
<accession>H0ELY3</accession>
<gene>
    <name evidence="1" type="ORF">M7I_3608</name>
</gene>